<evidence type="ECO:0000313" key="2">
    <source>
        <dbReference type="Proteomes" id="UP001440599"/>
    </source>
</evidence>
<dbReference type="InterPro" id="IPR018755">
    <property type="entry name" value="Phage_Mu_Gp48"/>
</dbReference>
<proteinExistence type="predicted"/>
<accession>A0ABV1EK58</accession>
<gene>
    <name evidence="1" type="ORF">WMO45_00390</name>
</gene>
<dbReference type="Proteomes" id="UP001440599">
    <property type="component" value="Unassembled WGS sequence"/>
</dbReference>
<keyword evidence="2" id="KW-1185">Reference proteome</keyword>
<organism evidence="1 2">
    <name type="scientific">Flavonifractor hominis</name>
    <dbReference type="NCBI Taxonomy" id="3133178"/>
    <lineage>
        <taxon>Bacteria</taxon>
        <taxon>Bacillati</taxon>
        <taxon>Bacillota</taxon>
        <taxon>Clostridia</taxon>
        <taxon>Eubacteriales</taxon>
        <taxon>Oscillospiraceae</taxon>
        <taxon>Flavonifractor</taxon>
    </lineage>
</organism>
<sequence length="182" mass="20828">MIQKLPRYYRDSPQVTELERVLDIQAQGLRSAVTDTLAQLFVDSATWGLDLWEQWTGLPTDHSRPYAYRRSRVTSKLRGQGSTTLAMIRDVAESFANGEVEIEERTAEYTIVIRFVSELGVPPNISDLMDAVNEIKPAHLAVRYEYRFRTWGQVAGLTWGQVGQYTWGEIREEELSGTDRTL</sequence>
<protein>
    <submittedName>
        <fullName evidence="1">Phage tail protein</fullName>
    </submittedName>
</protein>
<name>A0ABV1EK58_9FIRM</name>
<comment type="caution">
    <text evidence="1">The sequence shown here is derived from an EMBL/GenBank/DDBJ whole genome shotgun (WGS) entry which is preliminary data.</text>
</comment>
<reference evidence="1 2" key="1">
    <citation type="submission" date="2024-03" db="EMBL/GenBank/DDBJ databases">
        <title>Human intestinal bacterial collection.</title>
        <authorList>
            <person name="Pauvert C."/>
            <person name="Hitch T.C.A."/>
            <person name="Clavel T."/>
        </authorList>
    </citation>
    <scope>NUCLEOTIDE SEQUENCE [LARGE SCALE GENOMIC DNA]</scope>
    <source>
        <strain evidence="1 2">CLA-AP-H34</strain>
    </source>
</reference>
<dbReference type="EMBL" id="JBBMFT010000001">
    <property type="protein sequence ID" value="MEQ2454970.1"/>
    <property type="molecule type" value="Genomic_DNA"/>
</dbReference>
<evidence type="ECO:0000313" key="1">
    <source>
        <dbReference type="EMBL" id="MEQ2454970.1"/>
    </source>
</evidence>
<dbReference type="RefSeq" id="WP_349139321.1">
    <property type="nucleotide sequence ID" value="NZ_JBBMFT010000001.1"/>
</dbReference>
<dbReference type="Pfam" id="PF10076">
    <property type="entry name" value="Phage_Mu_Gp48"/>
    <property type="match status" value="1"/>
</dbReference>